<evidence type="ECO:0000313" key="2">
    <source>
        <dbReference type="Proteomes" id="UP000799424"/>
    </source>
</evidence>
<dbReference type="EMBL" id="MU006256">
    <property type="protein sequence ID" value="KAF2818227.1"/>
    <property type="molecule type" value="Genomic_DNA"/>
</dbReference>
<reference evidence="1" key="1">
    <citation type="journal article" date="2020" name="Stud. Mycol.">
        <title>101 Dothideomycetes genomes: a test case for predicting lifestyles and emergence of pathogens.</title>
        <authorList>
            <person name="Haridas S."/>
            <person name="Albert R."/>
            <person name="Binder M."/>
            <person name="Bloem J."/>
            <person name="Labutti K."/>
            <person name="Salamov A."/>
            <person name="Andreopoulos B."/>
            <person name="Baker S."/>
            <person name="Barry K."/>
            <person name="Bills G."/>
            <person name="Bluhm B."/>
            <person name="Cannon C."/>
            <person name="Castanera R."/>
            <person name="Culley D."/>
            <person name="Daum C."/>
            <person name="Ezra D."/>
            <person name="Gonzalez J."/>
            <person name="Henrissat B."/>
            <person name="Kuo A."/>
            <person name="Liang C."/>
            <person name="Lipzen A."/>
            <person name="Lutzoni F."/>
            <person name="Magnuson J."/>
            <person name="Mondo S."/>
            <person name="Nolan M."/>
            <person name="Ohm R."/>
            <person name="Pangilinan J."/>
            <person name="Park H.-J."/>
            <person name="Ramirez L."/>
            <person name="Alfaro M."/>
            <person name="Sun H."/>
            <person name="Tritt A."/>
            <person name="Yoshinaga Y."/>
            <person name="Zwiers L.-H."/>
            <person name="Turgeon B."/>
            <person name="Goodwin S."/>
            <person name="Spatafora J."/>
            <person name="Crous P."/>
            <person name="Grigoriev I."/>
        </authorList>
    </citation>
    <scope>NUCLEOTIDE SEQUENCE</scope>
    <source>
        <strain evidence="1">CBS 113818</strain>
    </source>
</reference>
<sequence length="201" mass="22910">MDQQKLIYTIHRWCSSSDEGKADLWKSNPNSRALYLEIPDDKFFLFEKLERASWPDLDHFGYSVLDRGSRSAPVIIKILESLSKDEAAKAFLHIRHPTQTKILETITPESKAQVVSKITSFMKKRWEELQRAQEPKETLFMATTDFLDELPSYLRICSGELCIGGTRKFKDCSPFHISGCLAHASHIACGSFVHSCKGVKK</sequence>
<keyword evidence="2" id="KW-1185">Reference proteome</keyword>
<gene>
    <name evidence="1" type="ORF">CC86DRAFT_389092</name>
</gene>
<organism evidence="1 2">
    <name type="scientific">Ophiobolus disseminans</name>
    <dbReference type="NCBI Taxonomy" id="1469910"/>
    <lineage>
        <taxon>Eukaryota</taxon>
        <taxon>Fungi</taxon>
        <taxon>Dikarya</taxon>
        <taxon>Ascomycota</taxon>
        <taxon>Pezizomycotina</taxon>
        <taxon>Dothideomycetes</taxon>
        <taxon>Pleosporomycetidae</taxon>
        <taxon>Pleosporales</taxon>
        <taxon>Pleosporineae</taxon>
        <taxon>Phaeosphaeriaceae</taxon>
        <taxon>Ophiobolus</taxon>
    </lineage>
</organism>
<dbReference type="AlphaFoldDB" id="A0A6A6ZDF3"/>
<name>A0A6A6ZDF3_9PLEO</name>
<dbReference type="OrthoDB" id="3809389at2759"/>
<protein>
    <submittedName>
        <fullName evidence="1">Uncharacterized protein</fullName>
    </submittedName>
</protein>
<evidence type="ECO:0000313" key="1">
    <source>
        <dbReference type="EMBL" id="KAF2818227.1"/>
    </source>
</evidence>
<accession>A0A6A6ZDF3</accession>
<dbReference type="Proteomes" id="UP000799424">
    <property type="component" value="Unassembled WGS sequence"/>
</dbReference>
<proteinExistence type="predicted"/>